<dbReference type="Gene3D" id="1.20.120.450">
    <property type="entry name" value="dinb family like domain"/>
    <property type="match status" value="1"/>
</dbReference>
<dbReference type="Proteomes" id="UP001319060">
    <property type="component" value="Unassembled WGS sequence"/>
</dbReference>
<dbReference type="EMBL" id="JAFHKS010000038">
    <property type="protein sequence ID" value="MBN3543970.1"/>
    <property type="molecule type" value="Genomic_DNA"/>
</dbReference>
<evidence type="ECO:0000313" key="3">
    <source>
        <dbReference type="Proteomes" id="UP001319060"/>
    </source>
</evidence>
<dbReference type="InterPro" id="IPR024775">
    <property type="entry name" value="DinB-like"/>
</dbReference>
<dbReference type="RefSeq" id="WP_188404400.1">
    <property type="nucleotide sequence ID" value="NZ_BMCE01000005.1"/>
</dbReference>
<keyword evidence="3" id="KW-1185">Reference proteome</keyword>
<evidence type="ECO:0000313" key="2">
    <source>
        <dbReference type="EMBL" id="MBN3543970.1"/>
    </source>
</evidence>
<gene>
    <name evidence="2" type="ORF">JYA64_01480</name>
</gene>
<dbReference type="SUPFAM" id="SSF109854">
    <property type="entry name" value="DinB/YfiT-like putative metalloenzymes"/>
    <property type="match status" value="1"/>
</dbReference>
<evidence type="ECO:0000259" key="1">
    <source>
        <dbReference type="Pfam" id="PF12867"/>
    </source>
</evidence>
<comment type="caution">
    <text evidence="2">The sequence shown here is derived from an EMBL/GenBank/DDBJ whole genome shotgun (WGS) entry which is preliminary data.</text>
</comment>
<organism evidence="2 3">
    <name type="scientific">Fictibacillus barbaricus</name>
    <dbReference type="NCBI Taxonomy" id="182136"/>
    <lineage>
        <taxon>Bacteria</taxon>
        <taxon>Bacillati</taxon>
        <taxon>Bacillota</taxon>
        <taxon>Bacilli</taxon>
        <taxon>Bacillales</taxon>
        <taxon>Fictibacillaceae</taxon>
        <taxon>Fictibacillus</taxon>
    </lineage>
</organism>
<dbReference type="Pfam" id="PF12867">
    <property type="entry name" value="DinB_2"/>
    <property type="match status" value="1"/>
</dbReference>
<reference evidence="2 3" key="1">
    <citation type="submission" date="2021-01" db="EMBL/GenBank/DDBJ databases">
        <title>Genome Sequencing of Type Strains.</title>
        <authorList>
            <person name="Lemaire J.F."/>
            <person name="Inderbitzin P."/>
            <person name="Collins S.B."/>
            <person name="Wespe N."/>
            <person name="Knight-Connoni V."/>
        </authorList>
    </citation>
    <scope>NUCLEOTIDE SEQUENCE [LARGE SCALE GENOMIC DNA]</scope>
    <source>
        <strain evidence="2 3">DSM 14730</strain>
    </source>
</reference>
<feature type="domain" description="DinB-like" evidence="1">
    <location>
        <begin position="13"/>
        <end position="146"/>
    </location>
</feature>
<accession>A0ABS2Z7H5</accession>
<protein>
    <submittedName>
        <fullName evidence="2">DinB family protein</fullName>
    </submittedName>
</protein>
<name>A0ABS2Z7H5_9BACL</name>
<proteinExistence type="predicted"/>
<sequence>MSEVLKAYRDFTNWLEQLKEMPESCWLEPIKIGKWSTGEIIAHIKAWDVFVWDERFIYFLKGSTISPKKGEVEEINRIAANEARSGISKNQLIDEVIECRLVLSKKLDEIPSVIWQEKIHMGNRMITLCEYIKGMIKHDQHHKQQIEKFLVNKGISLYKQEV</sequence>
<dbReference type="InterPro" id="IPR034660">
    <property type="entry name" value="DinB/YfiT-like"/>
</dbReference>